<reference evidence="2" key="1">
    <citation type="submission" date="2016-11" db="EMBL/GenBank/DDBJ databases">
        <authorList>
            <person name="Guldener U."/>
        </authorList>
    </citation>
    <scope>NUCLEOTIDE SEQUENCE [LARGE SCALE GENOMIC DNA]</scope>
</reference>
<dbReference type="AlphaFoldDB" id="A0A1L0AZF8"/>
<dbReference type="EMBL" id="FQNF01000024">
    <property type="protein sequence ID" value="SGZ39496.1"/>
    <property type="molecule type" value="Genomic_DNA"/>
</dbReference>
<protein>
    <submittedName>
        <fullName evidence="1">Uncharacterized protein</fullName>
    </submittedName>
</protein>
<dbReference type="OrthoDB" id="4062597at2759"/>
<gene>
    <name evidence="1" type="ORF">HGUI_01696</name>
</gene>
<evidence type="ECO:0000313" key="2">
    <source>
        <dbReference type="Proteomes" id="UP000183365"/>
    </source>
</evidence>
<proteinExistence type="predicted"/>
<dbReference type="VEuPathDB" id="FungiDB:HGUI_01696"/>
<name>A0A1L0AZF8_9ASCO</name>
<organism evidence="1 2">
    <name type="scientific">Hanseniaspora guilliermondii</name>
    <dbReference type="NCBI Taxonomy" id="56406"/>
    <lineage>
        <taxon>Eukaryota</taxon>
        <taxon>Fungi</taxon>
        <taxon>Dikarya</taxon>
        <taxon>Ascomycota</taxon>
        <taxon>Saccharomycotina</taxon>
        <taxon>Saccharomycetes</taxon>
        <taxon>Saccharomycodales</taxon>
        <taxon>Saccharomycodaceae</taxon>
        <taxon>Hanseniaspora</taxon>
    </lineage>
</organism>
<keyword evidence="2" id="KW-1185">Reference proteome</keyword>
<evidence type="ECO:0000313" key="1">
    <source>
        <dbReference type="EMBL" id="SGZ39496.1"/>
    </source>
</evidence>
<accession>A0A1L0AZF8</accession>
<dbReference type="Proteomes" id="UP000183365">
    <property type="component" value="Unassembled WGS sequence"/>
</dbReference>
<sequence length="235" mass="27320">MIQNEFSSDDYCVLAFKGKDLFKLSLNIQELLVNKLNESYGKTFKKYNIIVGSRIANVNAFERDSGLGVHPELSYFYAFITKDPLTYLPLKQSTYTKREIFENYEVFYVTERENSILHLSENCLKATTAFKPHKASAPNLKIVEPTCFVSFMPKLGVFFLPFTERLYKTKFDVEKYIVEVVKEHDLVDYYLKKHSYKLIGEILVPKDFDHVSTGIPLEFKLNDSFHISIMEKVVS</sequence>